<dbReference type="EMBL" id="SZNT01000226">
    <property type="protein sequence ID" value="TKH10170.1"/>
    <property type="molecule type" value="Genomic_DNA"/>
</dbReference>
<evidence type="ECO:0000256" key="1">
    <source>
        <dbReference type="ARBA" id="ARBA00004193"/>
    </source>
</evidence>
<name>A0A9X8ZGF5_9BACI</name>
<comment type="subcellular location">
    <subcellularLocation>
        <location evidence="1">Cell membrane</location>
        <topology evidence="1">Lipid-anchor</topology>
    </subcellularLocation>
</comment>
<feature type="chain" id="PRO_5040886488" evidence="6">
    <location>
        <begin position="19"/>
        <end position="329"/>
    </location>
</feature>
<evidence type="ECO:0000256" key="4">
    <source>
        <dbReference type="ARBA" id="ARBA00022729"/>
    </source>
</evidence>
<evidence type="ECO:0000256" key="6">
    <source>
        <dbReference type="SAM" id="SignalP"/>
    </source>
</evidence>
<dbReference type="PROSITE" id="PS51257">
    <property type="entry name" value="PROKAR_LIPOPROTEIN"/>
    <property type="match status" value="1"/>
</dbReference>
<proteinExistence type="inferred from homology"/>
<evidence type="ECO:0000313" key="8">
    <source>
        <dbReference type="EMBL" id="TKH10170.1"/>
    </source>
</evidence>
<dbReference type="CDD" id="cd01146">
    <property type="entry name" value="FhuD"/>
    <property type="match status" value="1"/>
</dbReference>
<dbReference type="InterPro" id="IPR002491">
    <property type="entry name" value="ABC_transptr_periplasmic_BD"/>
</dbReference>
<sequence>MKKLFRVLLFVTFATILAACNQSQMDGTTPDGQTSNENKPVTIKHVLGNTELHAKPKKIVVLEWTYVEDLLALDIQPVGVTDIEGYNKWVQIDEELSTDVTDVGTRQEPNLEAIAQLEPDLIITTKFRHEGIKKELESIAPTIFFEPYPQDESISQYDEMVTTFKTIAKAVQKEDQADVILNELNEKYKETKEKIQAEKLKTNQFVLTQAYSSNQVPVLRVFTPNSMASVILEKVGLQNAYQNENFEVYGFSTVNVEALPALEEANFIYVVQDNDNIFENQLKDNDVWKNIAFVKEDRTYSLGEDTWLFGGPLSAKVLVDQIENALVEE</sequence>
<dbReference type="GO" id="GO:1901678">
    <property type="term" value="P:iron coordination entity transport"/>
    <property type="evidence" value="ECO:0007669"/>
    <property type="project" value="UniProtKB-ARBA"/>
</dbReference>
<dbReference type="PANTHER" id="PTHR30532:SF29">
    <property type="entry name" value="FE(3+) DICITRATE-BINDING PERIPLASMIC PROTEIN"/>
    <property type="match status" value="1"/>
</dbReference>
<evidence type="ECO:0000313" key="9">
    <source>
        <dbReference type="Proteomes" id="UP000309170"/>
    </source>
</evidence>
<dbReference type="InterPro" id="IPR051313">
    <property type="entry name" value="Bact_iron-sidero_bind"/>
</dbReference>
<feature type="coiled-coil region" evidence="5">
    <location>
        <begin position="174"/>
        <end position="201"/>
    </location>
</feature>
<protein>
    <submittedName>
        <fullName evidence="8">Iron-siderophore ABC transporter substrate-binding protein</fullName>
    </submittedName>
</protein>
<evidence type="ECO:0000256" key="2">
    <source>
        <dbReference type="ARBA" id="ARBA00008814"/>
    </source>
</evidence>
<organism evidence="8 9">
    <name type="scientific">Peribacillus simplex</name>
    <dbReference type="NCBI Taxonomy" id="1478"/>
    <lineage>
        <taxon>Bacteria</taxon>
        <taxon>Bacillati</taxon>
        <taxon>Bacillota</taxon>
        <taxon>Bacilli</taxon>
        <taxon>Bacillales</taxon>
        <taxon>Bacillaceae</taxon>
        <taxon>Peribacillus</taxon>
    </lineage>
</organism>
<comment type="similarity">
    <text evidence="2">Belongs to the bacterial solute-binding protein 8 family.</text>
</comment>
<dbReference type="PRINTS" id="PR01715">
    <property type="entry name" value="FERRIBNDNGPP"/>
</dbReference>
<accession>A0A9X8ZGF5</accession>
<dbReference type="PANTHER" id="PTHR30532">
    <property type="entry name" value="IRON III DICITRATE-BINDING PERIPLASMIC PROTEIN"/>
    <property type="match status" value="1"/>
</dbReference>
<feature type="signal peptide" evidence="6">
    <location>
        <begin position="1"/>
        <end position="18"/>
    </location>
</feature>
<keyword evidence="3" id="KW-0813">Transport</keyword>
<evidence type="ECO:0000256" key="5">
    <source>
        <dbReference type="SAM" id="Coils"/>
    </source>
</evidence>
<feature type="domain" description="Fe/B12 periplasmic-binding" evidence="7">
    <location>
        <begin position="58"/>
        <end position="329"/>
    </location>
</feature>
<dbReference type="AlphaFoldDB" id="A0A9X8ZGF5"/>
<dbReference type="RefSeq" id="WP_137018293.1">
    <property type="nucleotide sequence ID" value="NZ_SZNS01000032.1"/>
</dbReference>
<dbReference type="Proteomes" id="UP000309170">
    <property type="component" value="Unassembled WGS sequence"/>
</dbReference>
<dbReference type="Gene3D" id="3.40.50.1980">
    <property type="entry name" value="Nitrogenase molybdenum iron protein domain"/>
    <property type="match status" value="2"/>
</dbReference>
<keyword evidence="5" id="KW-0175">Coiled coil</keyword>
<dbReference type="Pfam" id="PF01497">
    <property type="entry name" value="Peripla_BP_2"/>
    <property type="match status" value="1"/>
</dbReference>
<dbReference type="GO" id="GO:0030288">
    <property type="term" value="C:outer membrane-bounded periplasmic space"/>
    <property type="evidence" value="ECO:0007669"/>
    <property type="project" value="TreeGrafter"/>
</dbReference>
<evidence type="ECO:0000259" key="7">
    <source>
        <dbReference type="PROSITE" id="PS50983"/>
    </source>
</evidence>
<keyword evidence="4 6" id="KW-0732">Signal</keyword>
<reference evidence="8 9" key="1">
    <citation type="journal article" date="2019" name="Environ. Microbiol.">
        <title>An active ?-lactamase is a part of an orchestrated cell wall stress resistance network of Bacillus subtilis and related rhizosphere species.</title>
        <authorList>
            <person name="Bucher T."/>
            <person name="Keren-Paz A."/>
            <person name="Hausser J."/>
            <person name="Olender T."/>
            <person name="Cytryn E."/>
            <person name="Kolodkin-Gal I."/>
        </authorList>
    </citation>
    <scope>NUCLEOTIDE SEQUENCE [LARGE SCALE GENOMIC DNA]</scope>
    <source>
        <strain evidence="8 9">I4</strain>
    </source>
</reference>
<evidence type="ECO:0000256" key="3">
    <source>
        <dbReference type="ARBA" id="ARBA00022448"/>
    </source>
</evidence>
<gene>
    <name evidence="8" type="ORF">FC678_15365</name>
</gene>
<comment type="caution">
    <text evidence="8">The sequence shown here is derived from an EMBL/GenBank/DDBJ whole genome shotgun (WGS) entry which is preliminary data.</text>
</comment>
<dbReference type="GO" id="GO:0005886">
    <property type="term" value="C:plasma membrane"/>
    <property type="evidence" value="ECO:0007669"/>
    <property type="project" value="UniProtKB-SubCell"/>
</dbReference>
<dbReference type="SUPFAM" id="SSF53807">
    <property type="entry name" value="Helical backbone' metal receptor"/>
    <property type="match status" value="1"/>
</dbReference>
<dbReference type="PROSITE" id="PS50983">
    <property type="entry name" value="FE_B12_PBP"/>
    <property type="match status" value="1"/>
</dbReference>
<dbReference type="OrthoDB" id="9793175at2"/>